<keyword evidence="4" id="KW-1185">Reference proteome</keyword>
<gene>
    <name evidence="3" type="ORF">Golax_001428</name>
</gene>
<feature type="transmembrane region" description="Helical" evidence="2">
    <location>
        <begin position="237"/>
        <end position="257"/>
    </location>
</feature>
<organism evidence="3 4">
    <name type="scientific">Gossypium laxum</name>
    <dbReference type="NCBI Taxonomy" id="34288"/>
    <lineage>
        <taxon>Eukaryota</taxon>
        <taxon>Viridiplantae</taxon>
        <taxon>Streptophyta</taxon>
        <taxon>Embryophyta</taxon>
        <taxon>Tracheophyta</taxon>
        <taxon>Spermatophyta</taxon>
        <taxon>Magnoliopsida</taxon>
        <taxon>eudicotyledons</taxon>
        <taxon>Gunneridae</taxon>
        <taxon>Pentapetalae</taxon>
        <taxon>rosids</taxon>
        <taxon>malvids</taxon>
        <taxon>Malvales</taxon>
        <taxon>Malvaceae</taxon>
        <taxon>Malvoideae</taxon>
        <taxon>Gossypium</taxon>
    </lineage>
</organism>
<sequence length="264" mass="28696">MPSKLTSADLQSPFGQLASQLNDSDLRFIAYAVFLAVCRTSSSKPLSTSASFNSDSPSHNSPGQNHNHSPNTPALQRSLTSAAASKMKKALGLKSPGSSPGSKKSPGSGPGSGQGKSKRPVTVGELMRIQMRVPEAVDARVRRSLLRIGGGLVGRRIESVVLPFELLQQLKQSDFTDQQEYGEWQKRNLKFLEAGLLLHTRVPLDKSNNASQRLQQIIHAALDRPIDTGNTMSQRKFFALLLCLLLPDLTGLFLIHATGQMVFH</sequence>
<name>A0A7J9AWT1_9ROSI</name>
<evidence type="ECO:0000256" key="2">
    <source>
        <dbReference type="SAM" id="Phobius"/>
    </source>
</evidence>
<reference evidence="3 4" key="1">
    <citation type="journal article" date="2019" name="Genome Biol. Evol.">
        <title>Insights into the evolution of the New World diploid cottons (Gossypium, subgenus Houzingenia) based on genome sequencing.</title>
        <authorList>
            <person name="Grover C.E."/>
            <person name="Arick M.A. 2nd"/>
            <person name="Thrash A."/>
            <person name="Conover J.L."/>
            <person name="Sanders W.S."/>
            <person name="Peterson D.G."/>
            <person name="Frelichowski J.E."/>
            <person name="Scheffler J.A."/>
            <person name="Scheffler B.E."/>
            <person name="Wendel J.F."/>
        </authorList>
    </citation>
    <scope>NUCLEOTIDE SEQUENCE [LARGE SCALE GENOMIC DNA]</scope>
    <source>
        <strain evidence="3">4</strain>
        <tissue evidence="3">Leaf</tissue>
    </source>
</reference>
<dbReference type="EMBL" id="JABEZV010000013">
    <property type="protein sequence ID" value="MBA0728537.1"/>
    <property type="molecule type" value="Genomic_DNA"/>
</dbReference>
<evidence type="ECO:0000313" key="3">
    <source>
        <dbReference type="EMBL" id="MBA0728537.1"/>
    </source>
</evidence>
<keyword evidence="2" id="KW-0812">Transmembrane</keyword>
<evidence type="ECO:0000313" key="4">
    <source>
        <dbReference type="Proteomes" id="UP000593574"/>
    </source>
</evidence>
<dbReference type="PANTHER" id="PTHR31280:SF4">
    <property type="entry name" value="ELONGATION FACTOR TS (DUF810)"/>
    <property type="match status" value="1"/>
</dbReference>
<keyword evidence="2" id="KW-1133">Transmembrane helix</keyword>
<feature type="compositionally biased region" description="Polar residues" evidence="1">
    <location>
        <begin position="52"/>
        <end position="83"/>
    </location>
</feature>
<protein>
    <submittedName>
        <fullName evidence="3">Uncharacterized protein</fullName>
    </submittedName>
</protein>
<accession>A0A7J9AWT1</accession>
<proteinExistence type="predicted"/>
<keyword evidence="2" id="KW-0472">Membrane</keyword>
<dbReference type="Proteomes" id="UP000593574">
    <property type="component" value="Unassembled WGS sequence"/>
</dbReference>
<comment type="caution">
    <text evidence="3">The sequence shown here is derived from an EMBL/GenBank/DDBJ whole genome shotgun (WGS) entry which is preliminary data.</text>
</comment>
<feature type="compositionally biased region" description="Low complexity" evidence="1">
    <location>
        <begin position="92"/>
        <end position="107"/>
    </location>
</feature>
<dbReference type="AlphaFoldDB" id="A0A7J9AWT1"/>
<evidence type="ECO:0000256" key="1">
    <source>
        <dbReference type="SAM" id="MobiDB-lite"/>
    </source>
</evidence>
<dbReference type="PANTHER" id="PTHR31280">
    <property type="entry name" value="PROTEIN UNC-13 HOMOLOG"/>
    <property type="match status" value="1"/>
</dbReference>
<dbReference type="InterPro" id="IPR008528">
    <property type="entry name" value="unc-13_homologue"/>
</dbReference>
<feature type="region of interest" description="Disordered" evidence="1">
    <location>
        <begin position="45"/>
        <end position="121"/>
    </location>
</feature>